<feature type="transmembrane region" description="Helical" evidence="5">
    <location>
        <begin position="21"/>
        <end position="39"/>
    </location>
</feature>
<keyword evidence="4 5" id="KW-0472">Membrane</keyword>
<evidence type="ECO:0000256" key="5">
    <source>
        <dbReference type="SAM" id="Phobius"/>
    </source>
</evidence>
<dbReference type="Proteomes" id="UP001519289">
    <property type="component" value="Unassembled WGS sequence"/>
</dbReference>
<feature type="transmembrane region" description="Helical" evidence="5">
    <location>
        <begin position="200"/>
        <end position="219"/>
    </location>
</feature>
<protein>
    <submittedName>
        <fullName evidence="7">ABC-2 type transport system permease protein</fullName>
    </submittedName>
</protein>
<accession>A0ABS4JTQ8</accession>
<dbReference type="RefSeq" id="WP_209467050.1">
    <property type="nucleotide sequence ID" value="NZ_JAGGLG010000019.1"/>
</dbReference>
<dbReference type="PANTHER" id="PTHR43027">
    <property type="entry name" value="DOXORUBICIN RESISTANCE ABC TRANSPORTER PERMEASE PROTEIN DRRC-RELATED"/>
    <property type="match status" value="1"/>
</dbReference>
<proteinExistence type="predicted"/>
<keyword evidence="2 5" id="KW-0812">Transmembrane</keyword>
<feature type="transmembrane region" description="Helical" evidence="5">
    <location>
        <begin position="147"/>
        <end position="171"/>
    </location>
</feature>
<comment type="subcellular location">
    <subcellularLocation>
        <location evidence="1">Membrane</location>
        <topology evidence="1">Multi-pass membrane protein</topology>
    </subcellularLocation>
</comment>
<evidence type="ECO:0000313" key="8">
    <source>
        <dbReference type="Proteomes" id="UP001519289"/>
    </source>
</evidence>
<dbReference type="PANTHER" id="PTHR43027:SF2">
    <property type="entry name" value="TRANSPORT PERMEASE PROTEIN"/>
    <property type="match status" value="1"/>
</dbReference>
<dbReference type="Pfam" id="PF12698">
    <property type="entry name" value="ABC2_membrane_3"/>
    <property type="match status" value="1"/>
</dbReference>
<feature type="transmembrane region" description="Helical" evidence="5">
    <location>
        <begin position="261"/>
        <end position="283"/>
    </location>
</feature>
<keyword evidence="8" id="KW-1185">Reference proteome</keyword>
<feature type="transmembrane region" description="Helical" evidence="5">
    <location>
        <begin position="225"/>
        <end position="249"/>
    </location>
</feature>
<gene>
    <name evidence="7" type="ORF">J2Z79_002341</name>
</gene>
<comment type="caution">
    <text evidence="7">The sequence shown here is derived from an EMBL/GenBank/DDBJ whole genome shotgun (WGS) entry which is preliminary data.</text>
</comment>
<sequence>MRSLARLITTQVLLVVRDRQWLFWSGVFPIIILVVFGLASPDPSRFTLSLRVAGAEHNPGLMARLEEIKFLELVPLADGGEAAAVVASGQAQGALVIDEHGARLLLTKDLEDWKPLLSGLMAELAVGGDGSRYVEVVEGRRIRSLDFVAPGVIALTCMQTGLFGGTALLAMRAQGQLRRLRVTPVSPWALVLTHVVTRTLVALGQSLLLMLVAVVALRVPLTNPVALAGIAAVGTPVFAGLGLLVAALVRSPDAGNVIAQALNFPMAFLCEVFASISVLPAAIRPVAEWLPLTPFVRVLRGVALDLPVEQAGLYLAVLAAWGLAAYALAAPRLRWE</sequence>
<feature type="domain" description="ABC transmembrane type-2" evidence="6">
    <location>
        <begin position="114"/>
        <end position="336"/>
    </location>
</feature>
<reference evidence="7 8" key="1">
    <citation type="submission" date="2021-03" db="EMBL/GenBank/DDBJ databases">
        <title>Genomic Encyclopedia of Type Strains, Phase IV (KMG-IV): sequencing the most valuable type-strain genomes for metagenomic binning, comparative biology and taxonomic classification.</title>
        <authorList>
            <person name="Goeker M."/>
        </authorList>
    </citation>
    <scope>NUCLEOTIDE SEQUENCE [LARGE SCALE GENOMIC DNA]</scope>
    <source>
        <strain evidence="7 8">DSM 27138</strain>
    </source>
</reference>
<evidence type="ECO:0000256" key="1">
    <source>
        <dbReference type="ARBA" id="ARBA00004141"/>
    </source>
</evidence>
<dbReference type="InterPro" id="IPR047817">
    <property type="entry name" value="ABC2_TM_bact-type"/>
</dbReference>
<dbReference type="EMBL" id="JAGGLG010000019">
    <property type="protein sequence ID" value="MBP2018926.1"/>
    <property type="molecule type" value="Genomic_DNA"/>
</dbReference>
<name>A0ABS4JTQ8_9FIRM</name>
<evidence type="ECO:0000313" key="7">
    <source>
        <dbReference type="EMBL" id="MBP2018926.1"/>
    </source>
</evidence>
<evidence type="ECO:0000259" key="6">
    <source>
        <dbReference type="PROSITE" id="PS51012"/>
    </source>
</evidence>
<dbReference type="PROSITE" id="PS51012">
    <property type="entry name" value="ABC_TM2"/>
    <property type="match status" value="1"/>
</dbReference>
<keyword evidence="3 5" id="KW-1133">Transmembrane helix</keyword>
<feature type="transmembrane region" description="Helical" evidence="5">
    <location>
        <begin position="311"/>
        <end position="329"/>
    </location>
</feature>
<dbReference type="InterPro" id="IPR013525">
    <property type="entry name" value="ABC2_TM"/>
</dbReference>
<evidence type="ECO:0000256" key="4">
    <source>
        <dbReference type="ARBA" id="ARBA00023136"/>
    </source>
</evidence>
<dbReference type="InterPro" id="IPR052902">
    <property type="entry name" value="ABC-2_transporter"/>
</dbReference>
<evidence type="ECO:0000256" key="3">
    <source>
        <dbReference type="ARBA" id="ARBA00022989"/>
    </source>
</evidence>
<evidence type="ECO:0000256" key="2">
    <source>
        <dbReference type="ARBA" id="ARBA00022692"/>
    </source>
</evidence>
<organism evidence="7 8">
    <name type="scientific">Symbiobacterium terraclitae</name>
    <dbReference type="NCBI Taxonomy" id="557451"/>
    <lineage>
        <taxon>Bacteria</taxon>
        <taxon>Bacillati</taxon>
        <taxon>Bacillota</taxon>
        <taxon>Clostridia</taxon>
        <taxon>Eubacteriales</taxon>
        <taxon>Symbiobacteriaceae</taxon>
        <taxon>Symbiobacterium</taxon>
    </lineage>
</organism>